<keyword evidence="3" id="KW-1185">Reference proteome</keyword>
<dbReference type="InterPro" id="IPR006311">
    <property type="entry name" value="TAT_signal"/>
</dbReference>
<gene>
    <name evidence="2" type="ORF">D5H75_22055</name>
</gene>
<protein>
    <submittedName>
        <fullName evidence="2">PhoX family phosphatase</fullName>
    </submittedName>
</protein>
<name>A0A3A4AQT6_9ACTN</name>
<organism evidence="2 3">
    <name type="scientific">Bailinhaonella thermotolerans</name>
    <dbReference type="NCBI Taxonomy" id="1070861"/>
    <lineage>
        <taxon>Bacteria</taxon>
        <taxon>Bacillati</taxon>
        <taxon>Actinomycetota</taxon>
        <taxon>Actinomycetes</taxon>
        <taxon>Streptosporangiales</taxon>
        <taxon>Streptosporangiaceae</taxon>
        <taxon>Bailinhaonella</taxon>
    </lineage>
</organism>
<feature type="compositionally biased region" description="Polar residues" evidence="1">
    <location>
        <begin position="657"/>
        <end position="672"/>
    </location>
</feature>
<evidence type="ECO:0000313" key="3">
    <source>
        <dbReference type="Proteomes" id="UP000265768"/>
    </source>
</evidence>
<dbReference type="PROSITE" id="PS51318">
    <property type="entry name" value="TAT"/>
    <property type="match status" value="1"/>
</dbReference>
<reference evidence="2 3" key="1">
    <citation type="submission" date="2018-09" db="EMBL/GenBank/DDBJ databases">
        <title>YIM 75507 draft genome.</title>
        <authorList>
            <person name="Tang S."/>
            <person name="Feng Y."/>
        </authorList>
    </citation>
    <scope>NUCLEOTIDE SEQUENCE [LARGE SCALE GENOMIC DNA]</scope>
    <source>
        <strain evidence="2 3">YIM 75507</strain>
    </source>
</reference>
<dbReference type="Proteomes" id="UP000265768">
    <property type="component" value="Unassembled WGS sequence"/>
</dbReference>
<dbReference type="PANTHER" id="PTHR35399">
    <property type="entry name" value="SLR8030 PROTEIN"/>
    <property type="match status" value="1"/>
</dbReference>
<dbReference type="OrthoDB" id="9801383at2"/>
<dbReference type="InterPro" id="IPR008557">
    <property type="entry name" value="PhoX"/>
</dbReference>
<proteinExistence type="predicted"/>
<evidence type="ECO:0000313" key="2">
    <source>
        <dbReference type="EMBL" id="RJL30969.1"/>
    </source>
</evidence>
<sequence>MPNPPARRLLPLLTQHSGRSALTCQFRCGNACDHDVPNTSENAYFGDIAAKALSRRGALRAGALGALVVGAGASLAGTAYANPDLPRQPGEGPGIGGRLTFEPVAPNTEDRVTVAEGYDHAVVVRWGDPVLPDAPAFDFERQTAAAQAAQFGYNCDFVSFHPLGRDRALLWVNHEYSDEQLMFRGYKGGTNATIEQIKIGMAAHGGSVVEIARVGGTGRWKLVTEGRRRYNRRITAETPMRFTGPAAGSDLLKTAADPTGTRVLGMLNNCAGGTTPWGTVLTAEENFNQYFVGADKAPEALKPSLKRYGIDVSKPYDSGNRRFDRVDERFDLGRHPHEAHRFGWIVEIDPFDPDSTPIKRTALGRFKHEAANTSLARDGRVVVYMGDDERFDYMYKFVSKGRFRPGDDRHNRTLLDEGTLYVAKLTGDSPAAEIDGTGKPPSDGAFDGSGVWIPLVTGDKSHVEGMTAAEVLVHTRLAADKAGATKMDRPEDIERNPVTGAVYVALTNNSSRTAAQVDEANPRAANKHGHVLEILEAGNDAGSTRFAWSIPLVCGDPADPSTYFAGFDKTKVSPISCPDNLAFDPRGNLWISTDGNALKKNDGLFAMPVRGRDRGHVRQFLTVPVGAETCGPLITADGRSAFVAVQHPGETDGASPDTPSSHWPDGGSSQPRPSVVVAWHKHGRHIGA</sequence>
<dbReference type="RefSeq" id="WP_119928391.1">
    <property type="nucleotide sequence ID" value="NZ_QZEY01000008.1"/>
</dbReference>
<dbReference type="Pfam" id="PF05787">
    <property type="entry name" value="PhoX"/>
    <property type="match status" value="1"/>
</dbReference>
<comment type="caution">
    <text evidence="2">The sequence shown here is derived from an EMBL/GenBank/DDBJ whole genome shotgun (WGS) entry which is preliminary data.</text>
</comment>
<feature type="region of interest" description="Disordered" evidence="1">
    <location>
        <begin position="647"/>
        <end position="673"/>
    </location>
</feature>
<dbReference type="EMBL" id="QZEY01000008">
    <property type="protein sequence ID" value="RJL30969.1"/>
    <property type="molecule type" value="Genomic_DNA"/>
</dbReference>
<dbReference type="PANTHER" id="PTHR35399:SF2">
    <property type="entry name" value="DUF839 DOMAIN-CONTAINING PROTEIN"/>
    <property type="match status" value="1"/>
</dbReference>
<dbReference type="AlphaFoldDB" id="A0A3A4AQT6"/>
<evidence type="ECO:0000256" key="1">
    <source>
        <dbReference type="SAM" id="MobiDB-lite"/>
    </source>
</evidence>
<dbReference type="SUPFAM" id="SSF101898">
    <property type="entry name" value="NHL repeat"/>
    <property type="match status" value="1"/>
</dbReference>
<accession>A0A3A4AQT6</accession>